<dbReference type="RefSeq" id="WP_378072727.1">
    <property type="nucleotide sequence ID" value="NZ_JBHSBL010000029.1"/>
</dbReference>
<accession>A0ABV8JDR5</accession>
<evidence type="ECO:0000256" key="11">
    <source>
        <dbReference type="ARBA" id="ARBA00031350"/>
    </source>
</evidence>
<comment type="caution">
    <text evidence="12">The sequence shown here is derived from an EMBL/GenBank/DDBJ whole genome shotgun (WGS) entry which is preliminary data.</text>
</comment>
<evidence type="ECO:0000256" key="9">
    <source>
        <dbReference type="ARBA" id="ARBA00030757"/>
    </source>
</evidence>
<dbReference type="Proteomes" id="UP001595867">
    <property type="component" value="Unassembled WGS sequence"/>
</dbReference>
<dbReference type="InterPro" id="IPR000682">
    <property type="entry name" value="PCMT"/>
</dbReference>
<dbReference type="GO" id="GO:0032259">
    <property type="term" value="P:methylation"/>
    <property type="evidence" value="ECO:0007669"/>
    <property type="project" value="UniProtKB-KW"/>
</dbReference>
<evidence type="ECO:0000313" key="12">
    <source>
        <dbReference type="EMBL" id="MFC4071850.1"/>
    </source>
</evidence>
<dbReference type="EMBL" id="JBHSBL010000029">
    <property type="protein sequence ID" value="MFC4071850.1"/>
    <property type="molecule type" value="Genomic_DNA"/>
</dbReference>
<dbReference type="PANTHER" id="PTHR11579:SF0">
    <property type="entry name" value="PROTEIN-L-ISOASPARTATE(D-ASPARTATE) O-METHYLTRANSFERASE"/>
    <property type="match status" value="1"/>
</dbReference>
<evidence type="ECO:0000256" key="1">
    <source>
        <dbReference type="ARBA" id="ARBA00004496"/>
    </source>
</evidence>
<dbReference type="EC" id="2.1.1.77" evidence="3"/>
<evidence type="ECO:0000256" key="7">
    <source>
        <dbReference type="ARBA" id="ARBA00022679"/>
    </source>
</evidence>
<evidence type="ECO:0000256" key="10">
    <source>
        <dbReference type="ARBA" id="ARBA00031323"/>
    </source>
</evidence>
<comment type="similarity">
    <text evidence="2">Belongs to the methyltransferase superfamily. L-isoaspartyl/D-aspartyl protein methyltransferase family.</text>
</comment>
<keyword evidence="7" id="KW-0808">Transferase</keyword>
<protein>
    <recommendedName>
        <fullName evidence="4">Protein-L-isoaspartate O-methyltransferase</fullName>
        <ecNumber evidence="3">2.1.1.77</ecNumber>
    </recommendedName>
    <alternativeName>
        <fullName evidence="11">L-isoaspartyl protein carboxyl methyltransferase</fullName>
    </alternativeName>
    <alternativeName>
        <fullName evidence="9">Protein L-isoaspartyl methyltransferase</fullName>
    </alternativeName>
    <alternativeName>
        <fullName evidence="10">Protein-beta-aspartate methyltransferase</fullName>
    </alternativeName>
</protein>
<dbReference type="PANTHER" id="PTHR11579">
    <property type="entry name" value="PROTEIN-L-ISOASPARTATE O-METHYLTRANSFERASE"/>
    <property type="match status" value="1"/>
</dbReference>
<reference evidence="13" key="1">
    <citation type="journal article" date="2019" name="Int. J. Syst. Evol. Microbiol.">
        <title>The Global Catalogue of Microorganisms (GCM) 10K type strain sequencing project: providing services to taxonomists for standard genome sequencing and annotation.</title>
        <authorList>
            <consortium name="The Broad Institute Genomics Platform"/>
            <consortium name="The Broad Institute Genome Sequencing Center for Infectious Disease"/>
            <person name="Wu L."/>
            <person name="Ma J."/>
        </authorList>
    </citation>
    <scope>NUCLEOTIDE SEQUENCE [LARGE SCALE GENOMIC DNA]</scope>
    <source>
        <strain evidence="13">TBRC 5832</strain>
    </source>
</reference>
<dbReference type="NCBIfam" id="TIGR04364">
    <property type="entry name" value="methyltran_FxLD"/>
    <property type="match status" value="1"/>
</dbReference>
<keyword evidence="5" id="KW-0963">Cytoplasm</keyword>
<keyword evidence="8" id="KW-0949">S-adenosyl-L-methionine</keyword>
<sequence>MTESPETSEARRAALVATLRENGWVRTDEVARAVLAVPREIFLPEGVSLDDAYAVDRAVITRRDENGVALSSVSAAYIQAAMLDQACLKPGDRVLEIGSGGLNAAYVAELVGSGGTVVSVDIDAEVTGRAQRLLGEAGYGDRVRLLTADAGQGLAGEDPFDAVIVTVGMWDLAPGLRGMLAPDATLVVPLIMNGVTRTIAFRHSGGPLMSTSVEVAGFVGLQGAEAHADEVFTLLSPAGHSMRVRFDSGVPVDMSVLDDALAGEPVTAGSGVTVASGESFERLSLWLAWFLPGFCRVEGDDEVMAGPGGRWFPFGVVRDAGVAYLTLDPTDGRHEFVARAYGRDAATAAATLAEQVRAWDRDGRGNADVTFGYWPEGTDRAALPADAAVLDKSHGVVTISWPGRGAA</sequence>
<evidence type="ECO:0000313" key="13">
    <source>
        <dbReference type="Proteomes" id="UP001595867"/>
    </source>
</evidence>
<dbReference type="GO" id="GO:0008168">
    <property type="term" value="F:methyltransferase activity"/>
    <property type="evidence" value="ECO:0007669"/>
    <property type="project" value="UniProtKB-KW"/>
</dbReference>
<evidence type="ECO:0000256" key="3">
    <source>
        <dbReference type="ARBA" id="ARBA00011890"/>
    </source>
</evidence>
<evidence type="ECO:0000256" key="5">
    <source>
        <dbReference type="ARBA" id="ARBA00022490"/>
    </source>
</evidence>
<dbReference type="InterPro" id="IPR027573">
    <property type="entry name" value="Methyltran_FxLD"/>
</dbReference>
<evidence type="ECO:0000256" key="2">
    <source>
        <dbReference type="ARBA" id="ARBA00005369"/>
    </source>
</evidence>
<proteinExistence type="inferred from homology"/>
<organism evidence="12 13">
    <name type="scientific">Actinoplanes subglobosus</name>
    <dbReference type="NCBI Taxonomy" id="1547892"/>
    <lineage>
        <taxon>Bacteria</taxon>
        <taxon>Bacillati</taxon>
        <taxon>Actinomycetota</taxon>
        <taxon>Actinomycetes</taxon>
        <taxon>Micromonosporales</taxon>
        <taxon>Micromonosporaceae</taxon>
        <taxon>Actinoplanes</taxon>
    </lineage>
</organism>
<keyword evidence="6 12" id="KW-0489">Methyltransferase</keyword>
<keyword evidence="13" id="KW-1185">Reference proteome</keyword>
<evidence type="ECO:0000256" key="8">
    <source>
        <dbReference type="ARBA" id="ARBA00022691"/>
    </source>
</evidence>
<dbReference type="Gene3D" id="3.40.50.150">
    <property type="entry name" value="Vaccinia Virus protein VP39"/>
    <property type="match status" value="1"/>
</dbReference>
<name>A0ABV8JDR5_9ACTN</name>
<evidence type="ECO:0000256" key="6">
    <source>
        <dbReference type="ARBA" id="ARBA00022603"/>
    </source>
</evidence>
<gene>
    <name evidence="12" type="primary">fxlM</name>
    <name evidence="12" type="ORF">ACFO0C_43515</name>
</gene>
<dbReference type="InterPro" id="IPR029063">
    <property type="entry name" value="SAM-dependent_MTases_sf"/>
</dbReference>
<evidence type="ECO:0000256" key="4">
    <source>
        <dbReference type="ARBA" id="ARBA00013346"/>
    </source>
</evidence>
<dbReference type="Pfam" id="PF01135">
    <property type="entry name" value="PCMT"/>
    <property type="match status" value="1"/>
</dbReference>
<dbReference type="SUPFAM" id="SSF53335">
    <property type="entry name" value="S-adenosyl-L-methionine-dependent methyltransferases"/>
    <property type="match status" value="1"/>
</dbReference>
<comment type="subcellular location">
    <subcellularLocation>
        <location evidence="1">Cytoplasm</location>
    </subcellularLocation>
</comment>